<feature type="region of interest" description="Disordered" evidence="1">
    <location>
        <begin position="21"/>
        <end position="41"/>
    </location>
</feature>
<evidence type="ECO:0008006" key="4">
    <source>
        <dbReference type="Google" id="ProtNLM"/>
    </source>
</evidence>
<comment type="caution">
    <text evidence="2">The sequence shown here is derived from an EMBL/GenBank/DDBJ whole genome shotgun (WGS) entry which is preliminary data.</text>
</comment>
<dbReference type="STRING" id="981384.GCA_000192475_00832"/>
<dbReference type="EMBL" id="RCCT01000004">
    <property type="protein sequence ID" value="RLK03432.1"/>
    <property type="molecule type" value="Genomic_DNA"/>
</dbReference>
<dbReference type="AlphaFoldDB" id="A0A497Z6V2"/>
<proteinExistence type="predicted"/>
<dbReference type="RefSeq" id="WP_010443213.1">
    <property type="nucleotide sequence ID" value="NZ_AEYW01000022.1"/>
</dbReference>
<keyword evidence="3" id="KW-1185">Reference proteome</keyword>
<protein>
    <recommendedName>
        <fullName evidence="4">RibD domain-containing protein</fullName>
    </recommendedName>
</protein>
<organism evidence="2 3">
    <name type="scientific">Ruegeria conchae</name>
    <dbReference type="NCBI Taxonomy" id="981384"/>
    <lineage>
        <taxon>Bacteria</taxon>
        <taxon>Pseudomonadati</taxon>
        <taxon>Pseudomonadota</taxon>
        <taxon>Alphaproteobacteria</taxon>
        <taxon>Rhodobacterales</taxon>
        <taxon>Roseobacteraceae</taxon>
        <taxon>Ruegeria</taxon>
    </lineage>
</organism>
<accession>A0A497Z6V2</accession>
<gene>
    <name evidence="2" type="ORF">CLV75_2799</name>
</gene>
<evidence type="ECO:0000256" key="1">
    <source>
        <dbReference type="SAM" id="MobiDB-lite"/>
    </source>
</evidence>
<reference evidence="2 3" key="1">
    <citation type="submission" date="2018-10" db="EMBL/GenBank/DDBJ databases">
        <title>Genomic Encyclopedia of Archaeal and Bacterial Type Strains, Phase II (KMG-II): from individual species to whole genera.</title>
        <authorList>
            <person name="Goeker M."/>
        </authorList>
    </citation>
    <scope>NUCLEOTIDE SEQUENCE [LARGE SCALE GENOMIC DNA]</scope>
    <source>
        <strain evidence="2 3">DSM 29317</strain>
    </source>
</reference>
<name>A0A497Z6V2_9RHOB</name>
<sequence length="41" mass="4393">MRQLAVLTFVTLDGVMQSASMPAEDRPEGFDHGGWAAPFVG</sequence>
<evidence type="ECO:0000313" key="3">
    <source>
        <dbReference type="Proteomes" id="UP000271700"/>
    </source>
</evidence>
<evidence type="ECO:0000313" key="2">
    <source>
        <dbReference type="EMBL" id="RLK03432.1"/>
    </source>
</evidence>
<dbReference type="Proteomes" id="UP000271700">
    <property type="component" value="Unassembled WGS sequence"/>
</dbReference>